<reference evidence="2" key="1">
    <citation type="submission" date="2020-08" db="EMBL/GenBank/DDBJ databases">
        <title>Genome sequencing and assembly of the red palm weevil Rhynchophorus ferrugineus.</title>
        <authorList>
            <person name="Dias G.B."/>
            <person name="Bergman C.M."/>
            <person name="Manee M."/>
        </authorList>
    </citation>
    <scope>NUCLEOTIDE SEQUENCE</scope>
    <source>
        <strain evidence="2">AA-2017</strain>
        <tissue evidence="2">Whole larva</tissue>
    </source>
</reference>
<comment type="caution">
    <text evidence="2">The sequence shown here is derived from an EMBL/GenBank/DDBJ whole genome shotgun (WGS) entry which is preliminary data.</text>
</comment>
<keyword evidence="3" id="KW-1185">Reference proteome</keyword>
<proteinExistence type="predicted"/>
<gene>
    <name evidence="2" type="ORF">GWI33_006347</name>
</gene>
<protein>
    <submittedName>
        <fullName evidence="2">Uncharacterized protein</fullName>
    </submittedName>
</protein>
<sequence length="140" mass="14802">MIPLSPPTTSTIPHHVSPPTDPFPRGAPPSGGRSLRPIVAATCVVSTNDLYSVDVANLAIRFAVRSEEGKAAYSGNPAPSRLTARSRPAFGPAHSSTPPHRPVAIGRCSPNVVVSASIDQVWACEGASREIARTMEEWRP</sequence>
<name>A0A834MFJ8_RHYFE</name>
<dbReference type="AlphaFoldDB" id="A0A834MFJ8"/>
<dbReference type="EMBL" id="JAACXV010000318">
    <property type="protein sequence ID" value="KAF7280171.1"/>
    <property type="molecule type" value="Genomic_DNA"/>
</dbReference>
<feature type="region of interest" description="Disordered" evidence="1">
    <location>
        <begin position="1"/>
        <end position="32"/>
    </location>
</feature>
<dbReference type="Proteomes" id="UP000625711">
    <property type="component" value="Unassembled WGS sequence"/>
</dbReference>
<accession>A0A834MFJ8</accession>
<feature type="compositionally biased region" description="Low complexity" evidence="1">
    <location>
        <begin position="7"/>
        <end position="18"/>
    </location>
</feature>
<feature type="region of interest" description="Disordered" evidence="1">
    <location>
        <begin position="69"/>
        <end position="103"/>
    </location>
</feature>
<evidence type="ECO:0000313" key="2">
    <source>
        <dbReference type="EMBL" id="KAF7280171.1"/>
    </source>
</evidence>
<evidence type="ECO:0000313" key="3">
    <source>
        <dbReference type="Proteomes" id="UP000625711"/>
    </source>
</evidence>
<evidence type="ECO:0000256" key="1">
    <source>
        <dbReference type="SAM" id="MobiDB-lite"/>
    </source>
</evidence>
<organism evidence="2 3">
    <name type="scientific">Rhynchophorus ferrugineus</name>
    <name type="common">Red palm weevil</name>
    <name type="synonym">Curculio ferrugineus</name>
    <dbReference type="NCBI Taxonomy" id="354439"/>
    <lineage>
        <taxon>Eukaryota</taxon>
        <taxon>Metazoa</taxon>
        <taxon>Ecdysozoa</taxon>
        <taxon>Arthropoda</taxon>
        <taxon>Hexapoda</taxon>
        <taxon>Insecta</taxon>
        <taxon>Pterygota</taxon>
        <taxon>Neoptera</taxon>
        <taxon>Endopterygota</taxon>
        <taxon>Coleoptera</taxon>
        <taxon>Polyphaga</taxon>
        <taxon>Cucujiformia</taxon>
        <taxon>Curculionidae</taxon>
        <taxon>Dryophthorinae</taxon>
        <taxon>Rhynchophorus</taxon>
    </lineage>
</organism>